<dbReference type="AlphaFoldDB" id="A0A699JTM0"/>
<sequence>MLRVVDDLADWNDFPWEMGQNWCKRSYDYLDVKEKSVPLDNLGGVSQDDESDAFTRQDGRGATVGAKVSGECNNRRFLEF</sequence>
<gene>
    <name evidence="1" type="ORF">Tci_624870</name>
</gene>
<evidence type="ECO:0000313" key="1">
    <source>
        <dbReference type="EMBL" id="GFA52898.1"/>
    </source>
</evidence>
<organism evidence="1">
    <name type="scientific">Tanacetum cinerariifolium</name>
    <name type="common">Dalmatian daisy</name>
    <name type="synonym">Chrysanthemum cinerariifolium</name>
    <dbReference type="NCBI Taxonomy" id="118510"/>
    <lineage>
        <taxon>Eukaryota</taxon>
        <taxon>Viridiplantae</taxon>
        <taxon>Streptophyta</taxon>
        <taxon>Embryophyta</taxon>
        <taxon>Tracheophyta</taxon>
        <taxon>Spermatophyta</taxon>
        <taxon>Magnoliopsida</taxon>
        <taxon>eudicotyledons</taxon>
        <taxon>Gunneridae</taxon>
        <taxon>Pentapetalae</taxon>
        <taxon>asterids</taxon>
        <taxon>campanulids</taxon>
        <taxon>Asterales</taxon>
        <taxon>Asteraceae</taxon>
        <taxon>Asteroideae</taxon>
        <taxon>Anthemideae</taxon>
        <taxon>Anthemidinae</taxon>
        <taxon>Tanacetum</taxon>
    </lineage>
</organism>
<name>A0A699JTM0_TANCI</name>
<dbReference type="EMBL" id="BKCJ010439963">
    <property type="protein sequence ID" value="GFA52898.1"/>
    <property type="molecule type" value="Genomic_DNA"/>
</dbReference>
<comment type="caution">
    <text evidence="1">The sequence shown here is derived from an EMBL/GenBank/DDBJ whole genome shotgun (WGS) entry which is preliminary data.</text>
</comment>
<reference evidence="1" key="1">
    <citation type="journal article" date="2019" name="Sci. Rep.">
        <title>Draft genome of Tanacetum cinerariifolium, the natural source of mosquito coil.</title>
        <authorList>
            <person name="Yamashiro T."/>
            <person name="Shiraishi A."/>
            <person name="Satake H."/>
            <person name="Nakayama K."/>
        </authorList>
    </citation>
    <scope>NUCLEOTIDE SEQUENCE</scope>
</reference>
<evidence type="ECO:0008006" key="2">
    <source>
        <dbReference type="Google" id="ProtNLM"/>
    </source>
</evidence>
<proteinExistence type="predicted"/>
<protein>
    <recommendedName>
        <fullName evidence="2">Phospholipase-like protein</fullName>
    </recommendedName>
</protein>
<accession>A0A699JTM0</accession>